<dbReference type="HOGENOM" id="CLU_926299_0_0_4"/>
<evidence type="ECO:0000256" key="2">
    <source>
        <dbReference type="SAM" id="Phobius"/>
    </source>
</evidence>
<feature type="compositionally biased region" description="Low complexity" evidence="1">
    <location>
        <begin position="188"/>
        <end position="201"/>
    </location>
</feature>
<name>A0A076PTM3_COMTE</name>
<sequence>MQSRYAPELVMSCRIFPRLSKLVWLLPAVALAAIVSSSDITQAIQNSPNASAWLKQNAQAVANLAINVESGGNTSAFNGSCCYGVLQMNRTNIAKYAGVTPEQYRQLPLQAQIDAWSQLTADAMRSGVVRQLIGSGTFDGRAVDGNLVLACVQLGIGNCQRMINSGSCRGFADSNGTSICDMADRMANGRPTNPGNTNPLGNGSGSTGGNGGTGLGGSSCPRDATGACMEVSAAMQQGFLQGSGMQMPSLKQMLLAGSGAFFFLVTASAFSGLYGRYTSGRVATSELVHYLVKGTTTLLIGLLALSML</sequence>
<protein>
    <recommendedName>
        <fullName evidence="5">Transglycosylase SLT domain-containing protein</fullName>
    </recommendedName>
</protein>
<dbReference type="Proteomes" id="UP000028782">
    <property type="component" value="Chromosome"/>
</dbReference>
<evidence type="ECO:0008006" key="5">
    <source>
        <dbReference type="Google" id="ProtNLM"/>
    </source>
</evidence>
<feature type="transmembrane region" description="Helical" evidence="2">
    <location>
        <begin position="253"/>
        <end position="275"/>
    </location>
</feature>
<proteinExistence type="predicted"/>
<organism evidence="3 4">
    <name type="scientific">Comamonas testosteroni TK102</name>
    <dbReference type="NCBI Taxonomy" id="1392005"/>
    <lineage>
        <taxon>Bacteria</taxon>
        <taxon>Pseudomonadati</taxon>
        <taxon>Pseudomonadota</taxon>
        <taxon>Betaproteobacteria</taxon>
        <taxon>Burkholderiales</taxon>
        <taxon>Comamonadaceae</taxon>
        <taxon>Comamonas</taxon>
    </lineage>
</organism>
<evidence type="ECO:0000313" key="3">
    <source>
        <dbReference type="EMBL" id="AIJ47025.1"/>
    </source>
</evidence>
<accession>A0A076PTM3</accession>
<evidence type="ECO:0000256" key="1">
    <source>
        <dbReference type="SAM" id="MobiDB-lite"/>
    </source>
</evidence>
<gene>
    <name evidence="3" type="ORF">O987_14560</name>
</gene>
<dbReference type="EMBL" id="CP006704">
    <property type="protein sequence ID" value="AIJ47025.1"/>
    <property type="molecule type" value="Genomic_DNA"/>
</dbReference>
<keyword evidence="2" id="KW-0472">Membrane</keyword>
<dbReference type="AlphaFoldDB" id="A0A076PTM3"/>
<feature type="region of interest" description="Disordered" evidence="1">
    <location>
        <begin position="186"/>
        <end position="217"/>
    </location>
</feature>
<keyword evidence="2" id="KW-1133">Transmembrane helix</keyword>
<dbReference type="KEGG" id="ctes:O987_14560"/>
<evidence type="ECO:0000313" key="4">
    <source>
        <dbReference type="Proteomes" id="UP000028782"/>
    </source>
</evidence>
<feature type="transmembrane region" description="Helical" evidence="2">
    <location>
        <begin position="287"/>
        <end position="307"/>
    </location>
</feature>
<feature type="compositionally biased region" description="Gly residues" evidence="1">
    <location>
        <begin position="202"/>
        <end position="217"/>
    </location>
</feature>
<reference evidence="3 4" key="1">
    <citation type="journal article" date="2014" name="Genome Announc.">
        <title>Complete Genome Sequence of Polychlorinated Biphenyl Degrader Comamonas testosteroni TK102 (NBRC 109938).</title>
        <authorList>
            <person name="Fukuda K."/>
            <person name="Hosoyama A."/>
            <person name="Tsuchikane K."/>
            <person name="Ohji S."/>
            <person name="Yamazoe A."/>
            <person name="Fujita N."/>
            <person name="Shintani M."/>
            <person name="Kimbara K."/>
        </authorList>
    </citation>
    <scope>NUCLEOTIDE SEQUENCE [LARGE SCALE GENOMIC DNA]</scope>
    <source>
        <strain evidence="3">TK102</strain>
    </source>
</reference>
<keyword evidence="2" id="KW-0812">Transmembrane</keyword>